<dbReference type="PANTHER" id="PTHR22926">
    <property type="entry name" value="PHOSPHO-N-ACETYLMURAMOYL-PENTAPEPTIDE-TRANSFERASE"/>
    <property type="match status" value="1"/>
</dbReference>
<keyword evidence="6 8" id="KW-0472">Membrane</keyword>
<dbReference type="AlphaFoldDB" id="A0A9X1V870"/>
<keyword evidence="7" id="KW-0479">Metal-binding</keyword>
<dbReference type="CDD" id="cd06853">
    <property type="entry name" value="GT_WecA_like"/>
    <property type="match status" value="1"/>
</dbReference>
<dbReference type="GO" id="GO:0046872">
    <property type="term" value="F:metal ion binding"/>
    <property type="evidence" value="ECO:0007669"/>
    <property type="project" value="UniProtKB-KW"/>
</dbReference>
<feature type="transmembrane region" description="Helical" evidence="8">
    <location>
        <begin position="46"/>
        <end position="64"/>
    </location>
</feature>
<dbReference type="GO" id="GO:0036380">
    <property type="term" value="F:UDP-N-acetylglucosamine-undecaprenyl-phosphate N-acetylglucosaminephosphotransferase activity"/>
    <property type="evidence" value="ECO:0007669"/>
    <property type="project" value="UniProtKB-EC"/>
</dbReference>
<dbReference type="PANTHER" id="PTHR22926:SF3">
    <property type="entry name" value="UNDECAPRENYL-PHOSPHATE ALPHA-N-ACETYLGLUCOSAMINYL 1-PHOSPHATE TRANSFERASE"/>
    <property type="match status" value="1"/>
</dbReference>
<keyword evidence="10" id="KW-1185">Reference proteome</keyword>
<evidence type="ECO:0000256" key="1">
    <source>
        <dbReference type="ARBA" id="ARBA00004651"/>
    </source>
</evidence>
<evidence type="ECO:0000256" key="6">
    <source>
        <dbReference type="ARBA" id="ARBA00023136"/>
    </source>
</evidence>
<evidence type="ECO:0000256" key="4">
    <source>
        <dbReference type="ARBA" id="ARBA00022692"/>
    </source>
</evidence>
<reference evidence="9" key="1">
    <citation type="submission" date="2022-03" db="EMBL/GenBank/DDBJ databases">
        <title>Draft Genome Sequence of Firmicute Strain S0AB, a Heterotrophic Iron/Sulfur-Oxidizing Extreme Acidophile.</title>
        <authorList>
            <person name="Vergara E."/>
            <person name="Pakostova E."/>
            <person name="Johnson D.B."/>
            <person name="Holmes D.S."/>
        </authorList>
    </citation>
    <scope>NUCLEOTIDE SEQUENCE</scope>
    <source>
        <strain evidence="9">S0AB</strain>
    </source>
</reference>
<dbReference type="GO" id="GO:0071555">
    <property type="term" value="P:cell wall organization"/>
    <property type="evidence" value="ECO:0007669"/>
    <property type="project" value="TreeGrafter"/>
</dbReference>
<feature type="transmembrane region" description="Helical" evidence="8">
    <location>
        <begin position="6"/>
        <end position="26"/>
    </location>
</feature>
<accession>A0A9X1V870</accession>
<feature type="transmembrane region" description="Helical" evidence="8">
    <location>
        <begin position="241"/>
        <end position="262"/>
    </location>
</feature>
<feature type="transmembrane region" description="Helical" evidence="8">
    <location>
        <begin position="102"/>
        <end position="124"/>
    </location>
</feature>
<feature type="transmembrane region" description="Helical" evidence="8">
    <location>
        <begin position="217"/>
        <end position="235"/>
    </location>
</feature>
<name>A0A9X1V870_9BACL</name>
<feature type="transmembrane region" description="Helical" evidence="8">
    <location>
        <begin position="130"/>
        <end position="151"/>
    </location>
</feature>
<comment type="cofactor">
    <cofactor evidence="7">
        <name>Mg(2+)</name>
        <dbReference type="ChEBI" id="CHEBI:18420"/>
    </cofactor>
</comment>
<dbReference type="EC" id="2.7.8.33" evidence="9"/>
<dbReference type="GO" id="GO:0044038">
    <property type="term" value="P:cell wall macromolecule biosynthetic process"/>
    <property type="evidence" value="ECO:0007669"/>
    <property type="project" value="TreeGrafter"/>
</dbReference>
<evidence type="ECO:0000256" key="3">
    <source>
        <dbReference type="ARBA" id="ARBA00022679"/>
    </source>
</evidence>
<keyword evidence="7" id="KW-0460">Magnesium</keyword>
<keyword evidence="4 8" id="KW-0812">Transmembrane</keyword>
<dbReference type="Proteomes" id="UP001139263">
    <property type="component" value="Unassembled WGS sequence"/>
</dbReference>
<gene>
    <name evidence="9" type="primary">tagO_1</name>
    <name evidence="9" type="ORF">MM817_00815</name>
</gene>
<comment type="subcellular location">
    <subcellularLocation>
        <location evidence="1">Cell membrane</location>
        <topology evidence="1">Multi-pass membrane protein</topology>
    </subcellularLocation>
</comment>
<proteinExistence type="predicted"/>
<dbReference type="GO" id="GO:0009103">
    <property type="term" value="P:lipopolysaccharide biosynthetic process"/>
    <property type="evidence" value="ECO:0007669"/>
    <property type="project" value="TreeGrafter"/>
</dbReference>
<evidence type="ECO:0000313" key="10">
    <source>
        <dbReference type="Proteomes" id="UP001139263"/>
    </source>
</evidence>
<protein>
    <submittedName>
        <fullName evidence="9">Undecaprenyl-phosphate N-acetylglucosaminyl 1-phosphate transferase</fullName>
        <ecNumber evidence="9">2.7.8.33</ecNumber>
    </submittedName>
</protein>
<evidence type="ECO:0000256" key="2">
    <source>
        <dbReference type="ARBA" id="ARBA00022475"/>
    </source>
</evidence>
<dbReference type="RefSeq" id="WP_241712139.1">
    <property type="nucleotide sequence ID" value="NZ_JALBUF010000001.1"/>
</dbReference>
<dbReference type="Pfam" id="PF00953">
    <property type="entry name" value="Glycos_transf_4"/>
    <property type="match status" value="1"/>
</dbReference>
<evidence type="ECO:0000256" key="5">
    <source>
        <dbReference type="ARBA" id="ARBA00022989"/>
    </source>
</evidence>
<keyword evidence="3 9" id="KW-0808">Transferase</keyword>
<feature type="transmembrane region" description="Helical" evidence="8">
    <location>
        <begin position="187"/>
        <end position="205"/>
    </location>
</feature>
<dbReference type="InterPro" id="IPR000715">
    <property type="entry name" value="Glycosyl_transferase_4"/>
</dbReference>
<evidence type="ECO:0000313" key="9">
    <source>
        <dbReference type="EMBL" id="MCI0182555.1"/>
    </source>
</evidence>
<keyword evidence="5 8" id="KW-1133">Transmembrane helix</keyword>
<feature type="transmembrane region" description="Helical" evidence="8">
    <location>
        <begin position="163"/>
        <end position="181"/>
    </location>
</feature>
<organism evidence="9 10">
    <name type="scientific">Sulfoacidibacillus ferrooxidans</name>
    <dbReference type="NCBI Taxonomy" id="2005001"/>
    <lineage>
        <taxon>Bacteria</taxon>
        <taxon>Bacillati</taxon>
        <taxon>Bacillota</taxon>
        <taxon>Bacilli</taxon>
        <taxon>Bacillales</taxon>
        <taxon>Alicyclobacillaceae</taxon>
        <taxon>Sulfoacidibacillus</taxon>
    </lineage>
</organism>
<sequence>MYYIVALVFSFVLVYFSVPYVQKLALKTGFVDMPNQRKIHKAPIPLLGGLAIYCGFVITAAIFTHRAPEFWGITLGGLMIFLLGIVDDFYKTRKRDLSALPKFLVQIIAACILPIFGVSIQGIHIPFLEYGFILFPLWLRVFTTVIWVVAITNMMNFLDGVDGLAAGIAAISATTLFFIALLKGHEAMALLSIILIGTSLGFLRHNFHPARIFMGDAGATFLGYVLAAIAVGGAFKSATLVSMLIPVLALGVPIMDAFYVIFKRFRENRPIYIADKGHTFHYLMKSGLSQKQTVTFLYLLGICFSLVSIVILLVGNKPS</sequence>
<feature type="binding site" evidence="7">
    <location>
        <position position="156"/>
    </location>
    <ligand>
        <name>Mg(2+)</name>
        <dbReference type="ChEBI" id="CHEBI:18420"/>
    </ligand>
</feature>
<feature type="binding site" evidence="7">
    <location>
        <position position="216"/>
    </location>
    <ligand>
        <name>Mg(2+)</name>
        <dbReference type="ChEBI" id="CHEBI:18420"/>
    </ligand>
</feature>
<dbReference type="EMBL" id="JALBUF010000001">
    <property type="protein sequence ID" value="MCI0182555.1"/>
    <property type="molecule type" value="Genomic_DNA"/>
</dbReference>
<evidence type="ECO:0000256" key="7">
    <source>
        <dbReference type="PIRSR" id="PIRSR600715-1"/>
    </source>
</evidence>
<evidence type="ECO:0000256" key="8">
    <source>
        <dbReference type="SAM" id="Phobius"/>
    </source>
</evidence>
<keyword evidence="2" id="KW-1003">Cell membrane</keyword>
<feature type="transmembrane region" description="Helical" evidence="8">
    <location>
        <begin position="70"/>
        <end position="90"/>
    </location>
</feature>
<comment type="caution">
    <text evidence="9">The sequence shown here is derived from an EMBL/GenBank/DDBJ whole genome shotgun (WGS) entry which is preliminary data.</text>
</comment>
<feature type="transmembrane region" description="Helical" evidence="8">
    <location>
        <begin position="294"/>
        <end position="314"/>
    </location>
</feature>
<dbReference type="GO" id="GO:0005886">
    <property type="term" value="C:plasma membrane"/>
    <property type="evidence" value="ECO:0007669"/>
    <property type="project" value="UniProtKB-SubCell"/>
</dbReference>